<name>A0AAV7F3A6_ARIFI</name>
<accession>A0AAV7F3A6</accession>
<dbReference type="Proteomes" id="UP000825729">
    <property type="component" value="Unassembled WGS sequence"/>
</dbReference>
<protein>
    <submittedName>
        <fullName evidence="2">Uncharacterized protein</fullName>
    </submittedName>
</protein>
<proteinExistence type="predicted"/>
<keyword evidence="3" id="KW-1185">Reference proteome</keyword>
<evidence type="ECO:0000313" key="3">
    <source>
        <dbReference type="Proteomes" id="UP000825729"/>
    </source>
</evidence>
<comment type="caution">
    <text evidence="2">The sequence shown here is derived from an EMBL/GenBank/DDBJ whole genome shotgun (WGS) entry which is preliminary data.</text>
</comment>
<sequence>MTGTSGRWERASPSFAGKTKTSDPENSRSNRIKERQGRQRWHGEANSLQLDAPLPHLELPRNLLNRIPFAAEKLSCKCLLSLFNLLPILTFCRPILTLNDAFLLLTSASSITLTINHLAQRCPTSFGSSF</sequence>
<evidence type="ECO:0000256" key="1">
    <source>
        <dbReference type="SAM" id="MobiDB-lite"/>
    </source>
</evidence>
<reference evidence="2 3" key="1">
    <citation type="submission" date="2021-07" db="EMBL/GenBank/DDBJ databases">
        <title>The Aristolochia fimbriata genome: insights into angiosperm evolution, floral development and chemical biosynthesis.</title>
        <authorList>
            <person name="Jiao Y."/>
        </authorList>
    </citation>
    <scope>NUCLEOTIDE SEQUENCE [LARGE SCALE GENOMIC DNA]</scope>
    <source>
        <strain evidence="2">IBCAS-2021</strain>
        <tissue evidence="2">Leaf</tissue>
    </source>
</reference>
<evidence type="ECO:0000313" key="2">
    <source>
        <dbReference type="EMBL" id="KAG9454053.1"/>
    </source>
</evidence>
<dbReference type="EMBL" id="JAINDJ010000003">
    <property type="protein sequence ID" value="KAG9454053.1"/>
    <property type="molecule type" value="Genomic_DNA"/>
</dbReference>
<gene>
    <name evidence="2" type="ORF">H6P81_006957</name>
</gene>
<organism evidence="2 3">
    <name type="scientific">Aristolochia fimbriata</name>
    <name type="common">White veined hardy Dutchman's pipe vine</name>
    <dbReference type="NCBI Taxonomy" id="158543"/>
    <lineage>
        <taxon>Eukaryota</taxon>
        <taxon>Viridiplantae</taxon>
        <taxon>Streptophyta</taxon>
        <taxon>Embryophyta</taxon>
        <taxon>Tracheophyta</taxon>
        <taxon>Spermatophyta</taxon>
        <taxon>Magnoliopsida</taxon>
        <taxon>Magnoliidae</taxon>
        <taxon>Piperales</taxon>
        <taxon>Aristolochiaceae</taxon>
        <taxon>Aristolochia</taxon>
    </lineage>
</organism>
<feature type="region of interest" description="Disordered" evidence="1">
    <location>
        <begin position="1"/>
        <end position="45"/>
    </location>
</feature>
<dbReference type="AlphaFoldDB" id="A0AAV7F3A6"/>
<feature type="compositionally biased region" description="Basic and acidic residues" evidence="1">
    <location>
        <begin position="20"/>
        <end position="43"/>
    </location>
</feature>